<feature type="region of interest" description="Disordered" evidence="1">
    <location>
        <begin position="47"/>
        <end position="71"/>
    </location>
</feature>
<evidence type="ECO:0000256" key="1">
    <source>
        <dbReference type="SAM" id="MobiDB-lite"/>
    </source>
</evidence>
<accession>A0A9P3PN65</accession>
<gene>
    <name evidence="2" type="ORF">LshimejAT787_0502360</name>
</gene>
<sequence>MSGNLSSCRDLTDDAMCHWAQRGTIAGGPVAEPGLPQEPLHIDDFVDRSLGSERSESDVDSTHPSIADSVDASSPRANITLICFSKNHKFDIPMRSVTRIL</sequence>
<evidence type="ECO:0000313" key="3">
    <source>
        <dbReference type="Proteomes" id="UP001063166"/>
    </source>
</evidence>
<name>A0A9P3PN65_LYOSH</name>
<dbReference type="EMBL" id="BRPK01000005">
    <property type="protein sequence ID" value="GLB38371.1"/>
    <property type="molecule type" value="Genomic_DNA"/>
</dbReference>
<dbReference type="AlphaFoldDB" id="A0A9P3PN65"/>
<organism evidence="2 3">
    <name type="scientific">Lyophyllum shimeji</name>
    <name type="common">Hon-shimeji</name>
    <name type="synonym">Tricholoma shimeji</name>
    <dbReference type="NCBI Taxonomy" id="47721"/>
    <lineage>
        <taxon>Eukaryota</taxon>
        <taxon>Fungi</taxon>
        <taxon>Dikarya</taxon>
        <taxon>Basidiomycota</taxon>
        <taxon>Agaricomycotina</taxon>
        <taxon>Agaricomycetes</taxon>
        <taxon>Agaricomycetidae</taxon>
        <taxon>Agaricales</taxon>
        <taxon>Tricholomatineae</taxon>
        <taxon>Lyophyllaceae</taxon>
        <taxon>Lyophyllum</taxon>
    </lineage>
</organism>
<evidence type="ECO:0000313" key="2">
    <source>
        <dbReference type="EMBL" id="GLB38371.1"/>
    </source>
</evidence>
<feature type="compositionally biased region" description="Basic and acidic residues" evidence="1">
    <location>
        <begin position="47"/>
        <end position="61"/>
    </location>
</feature>
<dbReference type="Proteomes" id="UP001063166">
    <property type="component" value="Unassembled WGS sequence"/>
</dbReference>
<comment type="caution">
    <text evidence="2">The sequence shown here is derived from an EMBL/GenBank/DDBJ whole genome shotgun (WGS) entry which is preliminary data.</text>
</comment>
<protein>
    <submittedName>
        <fullName evidence="2">Uncharacterized protein</fullName>
    </submittedName>
</protein>
<reference evidence="2" key="1">
    <citation type="submission" date="2022-07" db="EMBL/GenBank/DDBJ databases">
        <title>The genome of Lyophyllum shimeji provides insight into the initial evolution of ectomycorrhizal fungal genome.</title>
        <authorList>
            <person name="Kobayashi Y."/>
            <person name="Shibata T."/>
            <person name="Hirakawa H."/>
            <person name="Shigenobu S."/>
            <person name="Nishiyama T."/>
            <person name="Yamada A."/>
            <person name="Hasebe M."/>
            <person name="Kawaguchi M."/>
        </authorList>
    </citation>
    <scope>NUCLEOTIDE SEQUENCE</scope>
    <source>
        <strain evidence="2">AT787</strain>
    </source>
</reference>
<keyword evidence="3" id="KW-1185">Reference proteome</keyword>
<proteinExistence type="predicted"/>